<evidence type="ECO:0000313" key="2">
    <source>
        <dbReference type="Proteomes" id="UP000199423"/>
    </source>
</evidence>
<dbReference type="EMBL" id="FPCH01000002">
    <property type="protein sequence ID" value="SFV33988.1"/>
    <property type="molecule type" value="Genomic_DNA"/>
</dbReference>
<dbReference type="RefSeq" id="WP_143117798.1">
    <property type="nucleotide sequence ID" value="NZ_FPCH01000002.1"/>
</dbReference>
<organism evidence="1 2">
    <name type="scientific">Hyphomicrobium facile</name>
    <dbReference type="NCBI Taxonomy" id="51670"/>
    <lineage>
        <taxon>Bacteria</taxon>
        <taxon>Pseudomonadati</taxon>
        <taxon>Pseudomonadota</taxon>
        <taxon>Alphaproteobacteria</taxon>
        <taxon>Hyphomicrobiales</taxon>
        <taxon>Hyphomicrobiaceae</taxon>
        <taxon>Hyphomicrobium</taxon>
    </lineage>
</organism>
<keyword evidence="2" id="KW-1185">Reference proteome</keyword>
<protein>
    <submittedName>
        <fullName evidence="1">Uncharacterized protein</fullName>
    </submittedName>
</protein>
<reference evidence="2" key="1">
    <citation type="submission" date="2016-10" db="EMBL/GenBank/DDBJ databases">
        <authorList>
            <person name="Varghese N."/>
            <person name="Submissions S."/>
        </authorList>
    </citation>
    <scope>NUCLEOTIDE SEQUENCE [LARGE SCALE GENOMIC DNA]</scope>
    <source>
        <strain evidence="2">DSM 1565</strain>
    </source>
</reference>
<gene>
    <name evidence="1" type="ORF">SAMN04488557_2177</name>
</gene>
<accession>A0A1I7NH67</accession>
<dbReference type="Proteomes" id="UP000199423">
    <property type="component" value="Unassembled WGS sequence"/>
</dbReference>
<proteinExistence type="predicted"/>
<sequence length="188" mass="21102">MKAINLRQYLPLKIPEEVSKLYSVAAPAGSLEAFSNRPCFAVKIRRRNHLNRALNFALITQDDALEILRHGGSLALWKGGSDKSPTVFFKLRLFDAPKAGTTSASVAVGRFLLDCQAGETCTTLDRNPYCLLRSNLKFVKFSPAVIPAREPTTRRLERLQTVTPQPILWSEYLVRPELIDPSGFTYHE</sequence>
<name>A0A1I7NH67_9HYPH</name>
<evidence type="ECO:0000313" key="1">
    <source>
        <dbReference type="EMBL" id="SFV33988.1"/>
    </source>
</evidence>
<dbReference type="AlphaFoldDB" id="A0A1I7NH67"/>